<dbReference type="SUPFAM" id="SSF48371">
    <property type="entry name" value="ARM repeat"/>
    <property type="match status" value="1"/>
</dbReference>
<sequence length="513" mass="58870">MYKKLLLLVCWIFCEDFQGFRMIYKLQKENTSSDLSGIKYSFDANKRFNNISNLPSKSSTKVDLSAKKLNPKVKYNYNFLEHLKAKNVNSFPSNPAKRISKRFRKSYADKLASVKSKNRNSLINSVNTKKSENSVLRFSKNIDKKSKKSSVSRFAGRKNNFRSIIDIKELNLKSAEDVISKVYTPLKTLHSIMTPNMMTLSPEILKTSFKATNDNTSYRINLLINSSLKAIPKILESYEESVLNMLTNGFLDVCKNFELYIISFFDTNFSKLIENVLQMSKDENVDSDEIIEEYYDRINPLIQKRMEYLKEEISMVVDDVIASGSVLFQEIVHEFSDNVYTEITNLIQSNNPQTSIMANIDPLDEKKLLASFEEHLRNMCDRIAELSSIALNDIENILNENDDSIPIMEKYIVNSINEKVLEFTKEFVDSFLKEIDENIEDLVENGHASMVAILEMCESPLKTAIPNLLSSVQYGIKDIVKSAYNSIIETVTNLIASKNSNLLERIKMFFVNC</sequence>
<organism evidence="2 3">
    <name type="scientific">Edhazardia aedis (strain USNM 41457)</name>
    <name type="common">Microsporidian parasite</name>
    <dbReference type="NCBI Taxonomy" id="1003232"/>
    <lineage>
        <taxon>Eukaryota</taxon>
        <taxon>Fungi</taxon>
        <taxon>Fungi incertae sedis</taxon>
        <taxon>Microsporidia</taxon>
        <taxon>Edhazardia</taxon>
    </lineage>
</organism>
<dbReference type="Proteomes" id="UP000003163">
    <property type="component" value="Unassembled WGS sequence"/>
</dbReference>
<evidence type="ECO:0000313" key="3">
    <source>
        <dbReference type="Proteomes" id="UP000003163"/>
    </source>
</evidence>
<dbReference type="HOGENOM" id="CLU_531018_0_0_1"/>
<keyword evidence="3" id="KW-1185">Reference proteome</keyword>
<name>J8ZRN5_EDHAE</name>
<dbReference type="InterPro" id="IPR016024">
    <property type="entry name" value="ARM-type_fold"/>
</dbReference>
<evidence type="ECO:0000313" key="2">
    <source>
        <dbReference type="EMBL" id="EJW02358.1"/>
    </source>
</evidence>
<keyword evidence="1" id="KW-0732">Signal</keyword>
<reference evidence="3" key="2">
    <citation type="submission" date="2015-07" db="EMBL/GenBank/DDBJ databases">
        <title>Contrasting host-pathogen interactions and genome evolution in two generalist and specialist microsporidian pathogens of mosquitoes.</title>
        <authorList>
            <consortium name="The Broad Institute Genomics Platform"/>
            <consortium name="The Broad Institute Genome Sequencing Center for Infectious Disease"/>
            <person name="Cuomo C.A."/>
            <person name="Sanscrainte N.D."/>
            <person name="Goldberg J.M."/>
            <person name="Heiman D."/>
            <person name="Young S."/>
            <person name="Zeng Q."/>
            <person name="Becnel J.J."/>
            <person name="Birren B.W."/>
        </authorList>
    </citation>
    <scope>NUCLEOTIDE SEQUENCE [LARGE SCALE GENOMIC DNA]</scope>
    <source>
        <strain evidence="3">USNM 41457</strain>
    </source>
</reference>
<evidence type="ECO:0000256" key="1">
    <source>
        <dbReference type="SAM" id="SignalP"/>
    </source>
</evidence>
<comment type="caution">
    <text evidence="2">The sequence shown here is derived from an EMBL/GenBank/DDBJ whole genome shotgun (WGS) entry which is preliminary data.</text>
</comment>
<dbReference type="AlphaFoldDB" id="J8ZRN5"/>
<reference evidence="2 3" key="1">
    <citation type="submission" date="2011-08" db="EMBL/GenBank/DDBJ databases">
        <authorList>
            <person name="Liu Z.J."/>
            <person name="Shi F.L."/>
            <person name="Lu J.Q."/>
            <person name="Li M."/>
            <person name="Wang Z.L."/>
        </authorList>
    </citation>
    <scope>NUCLEOTIDE SEQUENCE [LARGE SCALE GENOMIC DNA]</scope>
    <source>
        <strain evidence="2 3">USNM 41457</strain>
    </source>
</reference>
<feature type="signal peptide" evidence="1">
    <location>
        <begin position="1"/>
        <end position="19"/>
    </location>
</feature>
<dbReference type="VEuPathDB" id="MicrosporidiaDB:EDEG_03217"/>
<gene>
    <name evidence="2" type="ORF">EDEG_03217</name>
</gene>
<protein>
    <submittedName>
        <fullName evidence="2">Uncharacterized protein</fullName>
    </submittedName>
</protein>
<feature type="chain" id="PRO_5003820804" evidence="1">
    <location>
        <begin position="20"/>
        <end position="513"/>
    </location>
</feature>
<dbReference type="EMBL" id="AFBI03000076">
    <property type="protein sequence ID" value="EJW02358.1"/>
    <property type="molecule type" value="Genomic_DNA"/>
</dbReference>
<accession>J8ZRN5</accession>
<proteinExistence type="predicted"/>
<dbReference type="InParanoid" id="J8ZRN5"/>